<feature type="transmembrane region" description="Helical" evidence="6">
    <location>
        <begin position="794"/>
        <end position="824"/>
    </location>
</feature>
<dbReference type="PANTHER" id="PTHR30572:SF18">
    <property type="entry name" value="ABC-TYPE MACROLIDE FAMILY EXPORT SYSTEM PERMEASE COMPONENT 2"/>
    <property type="match status" value="1"/>
</dbReference>
<dbReference type="InterPro" id="IPR050250">
    <property type="entry name" value="Macrolide_Exporter_MacB"/>
</dbReference>
<evidence type="ECO:0000259" key="7">
    <source>
        <dbReference type="Pfam" id="PF02687"/>
    </source>
</evidence>
<dbReference type="InterPro" id="IPR047699">
    <property type="entry name" value="Permease_put_prefix"/>
</dbReference>
<dbReference type="OrthoDB" id="5933722at2"/>
<evidence type="ECO:0000259" key="8">
    <source>
        <dbReference type="Pfam" id="PF12704"/>
    </source>
</evidence>
<feature type="domain" description="MacB-like periplasmic core" evidence="8">
    <location>
        <begin position="580"/>
        <end position="720"/>
    </location>
</feature>
<dbReference type="AlphaFoldDB" id="A0A1E5T0R1"/>
<dbReference type="Pfam" id="PF12704">
    <property type="entry name" value="MacB_PCD"/>
    <property type="match status" value="2"/>
</dbReference>
<feature type="transmembrane region" description="Helical" evidence="6">
    <location>
        <begin position="758"/>
        <end position="782"/>
    </location>
</feature>
<dbReference type="InterPro" id="IPR025857">
    <property type="entry name" value="MacB_PCD"/>
</dbReference>
<feature type="domain" description="ABC3 transporter permease C-terminal" evidence="7">
    <location>
        <begin position="374"/>
        <end position="484"/>
    </location>
</feature>
<evidence type="ECO:0000256" key="2">
    <source>
        <dbReference type="ARBA" id="ARBA00022475"/>
    </source>
</evidence>
<dbReference type="GO" id="GO:0005886">
    <property type="term" value="C:plasma membrane"/>
    <property type="evidence" value="ECO:0007669"/>
    <property type="project" value="UniProtKB-SubCell"/>
</dbReference>
<feature type="transmembrane region" description="Helical" evidence="6">
    <location>
        <begin position="101"/>
        <end position="123"/>
    </location>
</feature>
<evidence type="ECO:0000256" key="6">
    <source>
        <dbReference type="SAM" id="Phobius"/>
    </source>
</evidence>
<dbReference type="PANTHER" id="PTHR30572">
    <property type="entry name" value="MEMBRANE COMPONENT OF TRANSPORTER-RELATED"/>
    <property type="match status" value="1"/>
</dbReference>
<protein>
    <submittedName>
        <fullName evidence="9">Uncharacterized protein</fullName>
    </submittedName>
</protein>
<comment type="subcellular location">
    <subcellularLocation>
        <location evidence="1">Cell membrane</location>
        <topology evidence="1">Multi-pass membrane protein</topology>
    </subcellularLocation>
</comment>
<organism evidence="9 10">
    <name type="scientific">Roseivirga misakiensis</name>
    <dbReference type="NCBI Taxonomy" id="1563681"/>
    <lineage>
        <taxon>Bacteria</taxon>
        <taxon>Pseudomonadati</taxon>
        <taxon>Bacteroidota</taxon>
        <taxon>Cytophagia</taxon>
        <taxon>Cytophagales</taxon>
        <taxon>Roseivirgaceae</taxon>
        <taxon>Roseivirga</taxon>
    </lineage>
</organism>
<feature type="domain" description="MacB-like periplasmic core" evidence="8">
    <location>
        <begin position="100"/>
        <end position="320"/>
    </location>
</feature>
<keyword evidence="10" id="KW-1185">Reference proteome</keyword>
<comment type="caution">
    <text evidence="9">The sequence shown here is derived from an EMBL/GenBank/DDBJ whole genome shotgun (WGS) entry which is preliminary data.</text>
</comment>
<evidence type="ECO:0000256" key="3">
    <source>
        <dbReference type="ARBA" id="ARBA00022692"/>
    </source>
</evidence>
<feature type="transmembrane region" description="Helical" evidence="6">
    <location>
        <begin position="369"/>
        <end position="390"/>
    </location>
</feature>
<keyword evidence="3 6" id="KW-0812">Transmembrane</keyword>
<evidence type="ECO:0000313" key="10">
    <source>
        <dbReference type="Proteomes" id="UP000095552"/>
    </source>
</evidence>
<keyword evidence="4 6" id="KW-1133">Transmembrane helix</keyword>
<dbReference type="GO" id="GO:0022857">
    <property type="term" value="F:transmembrane transporter activity"/>
    <property type="evidence" value="ECO:0007669"/>
    <property type="project" value="TreeGrafter"/>
</dbReference>
<evidence type="ECO:0000256" key="4">
    <source>
        <dbReference type="ARBA" id="ARBA00022989"/>
    </source>
</evidence>
<feature type="transmembrane region" description="Helical" evidence="6">
    <location>
        <begin position="462"/>
        <end position="489"/>
    </location>
</feature>
<dbReference type="InterPro" id="IPR003838">
    <property type="entry name" value="ABC3_permease_C"/>
</dbReference>
<keyword evidence="5 6" id="KW-0472">Membrane</keyword>
<feature type="transmembrane region" description="Helical" evidence="6">
    <location>
        <begin position="419"/>
        <end position="442"/>
    </location>
</feature>
<accession>A0A1E5T0R1</accession>
<reference evidence="9 10" key="1">
    <citation type="submission" date="2016-08" db="EMBL/GenBank/DDBJ databases">
        <title>Draft genome of Fabibacter sp. strain SK-8.</title>
        <authorList>
            <person name="Wong S.-K."/>
            <person name="Hamasaki K."/>
            <person name="Yoshizawa S."/>
        </authorList>
    </citation>
    <scope>NUCLEOTIDE SEQUENCE [LARGE SCALE GENOMIC DNA]</scope>
    <source>
        <strain evidence="9 10">SK-8</strain>
    </source>
</reference>
<evidence type="ECO:0000256" key="5">
    <source>
        <dbReference type="ARBA" id="ARBA00023136"/>
    </source>
</evidence>
<gene>
    <name evidence="9" type="ORF">BFP71_16210</name>
</gene>
<dbReference type="RefSeq" id="WP_069836476.1">
    <property type="nucleotide sequence ID" value="NZ_MDGQ01000005.1"/>
</dbReference>
<dbReference type="Proteomes" id="UP000095552">
    <property type="component" value="Unassembled WGS sequence"/>
</dbReference>
<keyword evidence="2" id="KW-1003">Cell membrane</keyword>
<feature type="transmembrane region" description="Helical" evidence="6">
    <location>
        <begin position="509"/>
        <end position="527"/>
    </location>
</feature>
<name>A0A1E5T0R1_9BACT</name>
<dbReference type="EMBL" id="MDGQ01000005">
    <property type="protein sequence ID" value="OEK04972.1"/>
    <property type="molecule type" value="Genomic_DNA"/>
</dbReference>
<proteinExistence type="predicted"/>
<evidence type="ECO:0000256" key="1">
    <source>
        <dbReference type="ARBA" id="ARBA00004651"/>
    </source>
</evidence>
<feature type="transmembrane region" description="Helical" evidence="6">
    <location>
        <begin position="844"/>
        <end position="864"/>
    </location>
</feature>
<dbReference type="NCBIfam" id="NF038404">
    <property type="entry name" value="perm_prefix_2"/>
    <property type="match status" value="1"/>
</dbReference>
<evidence type="ECO:0000313" key="9">
    <source>
        <dbReference type="EMBL" id="OEK04972.1"/>
    </source>
</evidence>
<dbReference type="Pfam" id="PF02687">
    <property type="entry name" value="FtsX"/>
    <property type="match status" value="2"/>
</dbReference>
<dbReference type="STRING" id="1563681.BFP71_16210"/>
<sequence>MSTNTQDNRPPWLIMKIFRWFCSQELQRFVEGDLIELYRERIAKRGKGYANWRFLIDVVTLFRPSIIGFTKGLYINNNIGMVRNYLKVGARNLWKDRFYTGINLFGISVGLAFSFLVLLLVNYEFSFEDFRKDKHLVKRLGIHNNIGGKEDTYVNVPRPLAPTLLQEFPEVQYFTRAAGLNGMETHKGSFEYNNMIYTSGDAFIVDSTFFKVFDTKLVSGDIDNVLNRPSTAAISQSFAEMIFGKSDPIGQTLESLDGGNKFEITGVFEDVPSNTHLPFEVLLSWNGYFDEEVNTRWYGAHTYSYVKLKEAYQAQNLIEKFPDLFDAHMKETYDRINGSADLIVQNIEDIHLKSHLTWEANKNGDEVSVYVLLAIGIFLILIALVNYLNLSLARNSLRRKEISVRKVIGASRFNISGQFLIETLLFTALAFMFSLLIVKLVYSEFRAVAGVDLLPFAIENLLLFAVAALSLGLLISIYPSIILSGIRLVEGLKGRHRSTKESGRLQQGLVVLQFTISTIVILFTFVVKNQLDYLSNVDLGFEKDNVIVFQLEDSVLSANSEFIKERVKVVAGVRDASFASDRPGLNLNHTILNVEDNGTYNAVGSQFMRVDHDFAQTIGLQILEGRSFIKGSDEDARFAFMINESAKAKFGWGDDAVGKKMYFQSDEEGNPIYMTLIGVFKDFNIGSLHSAIQPISVFYNKDFGEHLMVRLSGGDHRMAVTQIEEVINDLSPKLPVSYDYLSVQLERQYSDENRLSKAMAYLSVLTIVISILGFIGLLSFAISKREAEVGVRKVLGASVTSVVVLFYKQILILILVAEVIAIPVNQVISNQWLNGFEYRVFPSLLETGLILIGIIVLSLGIMGFQVLKVAFMNPVDVIKEE</sequence>
<feature type="domain" description="ABC3 transporter permease C-terminal" evidence="7">
    <location>
        <begin position="762"/>
        <end position="874"/>
    </location>
</feature>